<dbReference type="Proteomes" id="UP000220251">
    <property type="component" value="Unassembled WGS sequence"/>
</dbReference>
<evidence type="ECO:0000256" key="1">
    <source>
        <dbReference type="SAM" id="MobiDB-lite"/>
    </source>
</evidence>
<proteinExistence type="predicted"/>
<evidence type="ECO:0000313" key="3">
    <source>
        <dbReference type="Proteomes" id="UP000220251"/>
    </source>
</evidence>
<dbReference type="AlphaFoldDB" id="A0A0H5DSC4"/>
<organism evidence="2 3">
    <name type="scientific">Estrella lausannensis</name>
    <dbReference type="NCBI Taxonomy" id="483423"/>
    <lineage>
        <taxon>Bacteria</taxon>
        <taxon>Pseudomonadati</taxon>
        <taxon>Chlamydiota</taxon>
        <taxon>Chlamydiia</taxon>
        <taxon>Parachlamydiales</taxon>
        <taxon>Candidatus Criblamydiaceae</taxon>
        <taxon>Estrella</taxon>
    </lineage>
</organism>
<keyword evidence="3" id="KW-1185">Reference proteome</keyword>
<accession>A0A0H5DSC4</accession>
<evidence type="ECO:0000313" key="2">
    <source>
        <dbReference type="EMBL" id="CRX38659.1"/>
    </source>
</evidence>
<name>A0A0H5DSC4_9BACT</name>
<sequence>MQCPECGSEAFKKNGYTRHGKQNHRCLDCGRQFSCDETEDTHPEVNSDLGNEQKNREIQLIS</sequence>
<protein>
    <submittedName>
        <fullName evidence="2">Truncated transposase</fullName>
    </submittedName>
</protein>
<gene>
    <name evidence="2" type="ORF">ELAC_1320</name>
</gene>
<dbReference type="EMBL" id="CWGJ01000015">
    <property type="protein sequence ID" value="CRX38659.1"/>
    <property type="molecule type" value="Genomic_DNA"/>
</dbReference>
<reference evidence="3" key="1">
    <citation type="submission" date="2015-06" db="EMBL/GenBank/DDBJ databases">
        <authorList>
            <person name="Bertelli C."/>
        </authorList>
    </citation>
    <scope>NUCLEOTIDE SEQUENCE [LARGE SCALE GENOMIC DNA]</scope>
    <source>
        <strain evidence="3">CRIB-30</strain>
    </source>
</reference>
<feature type="region of interest" description="Disordered" evidence="1">
    <location>
        <begin position="40"/>
        <end position="62"/>
    </location>
</feature>